<dbReference type="Proteomes" id="UP000295215">
    <property type="component" value="Unassembled WGS sequence"/>
</dbReference>
<evidence type="ECO:0000313" key="1">
    <source>
        <dbReference type="EMBL" id="TDS55946.1"/>
    </source>
</evidence>
<organism evidence="1 2">
    <name type="scientific">Myroides indicus</name>
    <dbReference type="NCBI Taxonomy" id="1323422"/>
    <lineage>
        <taxon>Bacteria</taxon>
        <taxon>Pseudomonadati</taxon>
        <taxon>Bacteroidota</taxon>
        <taxon>Flavobacteriia</taxon>
        <taxon>Flavobacteriales</taxon>
        <taxon>Flavobacteriaceae</taxon>
        <taxon>Myroides</taxon>
    </lineage>
</organism>
<dbReference type="AlphaFoldDB" id="A0A4R7ES33"/>
<sequence>MKTHSLLVNMKYINTVCFLGVLLFISCTPKENKLYQSGKVWHYEAEYRSADSLFNYEIQMIPGGLFLLQQKIKWVVTLPDSINANAFLFRSESTTGFKENDSKIWLHPPRTHQFKYITQLAPYPQVQFPLTLGDTINGSINMVSNWGEWNGKSSKYWLILTDKEYSPVYRDTLWVLKGEGVLGKDTASVTHRFSQTQGFISSIYKNNKGEYFEMKLKKIE</sequence>
<gene>
    <name evidence="1" type="ORF">C8P70_12167</name>
</gene>
<name>A0A4R7ES33_9FLAO</name>
<dbReference type="OrthoDB" id="980385at2"/>
<reference evidence="1 2" key="1">
    <citation type="submission" date="2019-03" db="EMBL/GenBank/DDBJ databases">
        <title>Genomic Encyclopedia of Archaeal and Bacterial Type Strains, Phase II (KMG-II): from individual species to whole genera.</title>
        <authorList>
            <person name="Goeker M."/>
        </authorList>
    </citation>
    <scope>NUCLEOTIDE SEQUENCE [LARGE SCALE GENOMIC DNA]</scope>
    <source>
        <strain evidence="1 2">DSM 28213</strain>
    </source>
</reference>
<dbReference type="EMBL" id="SOAG01000021">
    <property type="protein sequence ID" value="TDS55946.1"/>
    <property type="molecule type" value="Genomic_DNA"/>
</dbReference>
<protein>
    <submittedName>
        <fullName evidence="1">Uncharacterized protein</fullName>
    </submittedName>
</protein>
<dbReference type="RefSeq" id="WP_133713130.1">
    <property type="nucleotide sequence ID" value="NZ_SOAG01000021.1"/>
</dbReference>
<evidence type="ECO:0000313" key="2">
    <source>
        <dbReference type="Proteomes" id="UP000295215"/>
    </source>
</evidence>
<keyword evidence="2" id="KW-1185">Reference proteome</keyword>
<accession>A0A4R7ES33</accession>
<comment type="caution">
    <text evidence="1">The sequence shown here is derived from an EMBL/GenBank/DDBJ whole genome shotgun (WGS) entry which is preliminary data.</text>
</comment>
<proteinExistence type="predicted"/>
<dbReference type="PROSITE" id="PS51257">
    <property type="entry name" value="PROKAR_LIPOPROTEIN"/>
    <property type="match status" value="1"/>
</dbReference>